<evidence type="ECO:0000313" key="3">
    <source>
        <dbReference type="Proteomes" id="UP000295106"/>
    </source>
</evidence>
<proteinExistence type="predicted"/>
<comment type="caution">
    <text evidence="2">The sequence shown here is derived from an EMBL/GenBank/DDBJ whole genome shotgun (WGS) entry which is preliminary data.</text>
</comment>
<dbReference type="EMBL" id="SLXD01000005">
    <property type="protein sequence ID" value="TCP03016.1"/>
    <property type="molecule type" value="Genomic_DNA"/>
</dbReference>
<evidence type="ECO:0000313" key="2">
    <source>
        <dbReference type="EMBL" id="TCP03016.1"/>
    </source>
</evidence>
<dbReference type="GeneID" id="99684552"/>
<gene>
    <name evidence="2" type="ORF">EV684_105182</name>
</gene>
<feature type="region of interest" description="Disordered" evidence="1">
    <location>
        <begin position="1"/>
        <end position="37"/>
    </location>
</feature>
<reference evidence="2 3" key="1">
    <citation type="submission" date="2019-03" db="EMBL/GenBank/DDBJ databases">
        <title>Genomic Encyclopedia of Type Strains, Phase IV (KMG-IV): sequencing the most valuable type-strain genomes for metagenomic binning, comparative biology and taxonomic classification.</title>
        <authorList>
            <person name="Goeker M."/>
        </authorList>
    </citation>
    <scope>NUCLEOTIDE SEQUENCE [LARGE SCALE GENOMIC DNA]</scope>
    <source>
        <strain evidence="2 3">DSM 1709</strain>
    </source>
</reference>
<accession>A0A4R2MJC7</accession>
<dbReference type="RefSeq" id="WP_132646666.1">
    <property type="nucleotide sequence ID" value="NZ_CP181386.1"/>
</dbReference>
<dbReference type="Proteomes" id="UP000295106">
    <property type="component" value="Unassembled WGS sequence"/>
</dbReference>
<protein>
    <submittedName>
        <fullName evidence="2">Uncharacterized protein</fullName>
    </submittedName>
</protein>
<organism evidence="2 3">
    <name type="scientific">Rubrivivax gelatinosus</name>
    <name type="common">Rhodocyclus gelatinosus</name>
    <name type="synonym">Rhodopseudomonas gelatinosa</name>
    <dbReference type="NCBI Taxonomy" id="28068"/>
    <lineage>
        <taxon>Bacteria</taxon>
        <taxon>Pseudomonadati</taxon>
        <taxon>Pseudomonadota</taxon>
        <taxon>Betaproteobacteria</taxon>
        <taxon>Burkholderiales</taxon>
        <taxon>Sphaerotilaceae</taxon>
        <taxon>Rubrivivax</taxon>
    </lineage>
</organism>
<name>A0A4R2MJC7_RUBGE</name>
<dbReference type="AlphaFoldDB" id="A0A4R2MJC7"/>
<evidence type="ECO:0000256" key="1">
    <source>
        <dbReference type="SAM" id="MobiDB-lite"/>
    </source>
</evidence>
<dbReference type="OrthoDB" id="7060426at2"/>
<sequence length="137" mass="15860">MSDSDTPPLGQRPKLGPIDGKPVTTHPDLSRLSPAQRGLRDALLREFKARKAKKFVEKQVHYINGNRQVAESIKILFDEHGQPPANAPIEDIIDERRQLEYQVRWFEAMLLELQTRLLRVREIEALALDVLERTERE</sequence>